<dbReference type="EMBL" id="JACCBY010000008">
    <property type="protein sequence ID" value="NYD92026.1"/>
    <property type="molecule type" value="Genomic_DNA"/>
</dbReference>
<gene>
    <name evidence="1" type="ORF">HD841_003846</name>
</gene>
<keyword evidence="2" id="KW-1185">Reference proteome</keyword>
<reference evidence="1 2" key="2">
    <citation type="submission" date="2020-08" db="EMBL/GenBank/DDBJ databases">
        <title>The Agave Microbiome: Exploring the role of microbial communities in plant adaptations to desert environments.</title>
        <authorList>
            <person name="Partida-Martinez L.P."/>
        </authorList>
    </citation>
    <scope>NUCLEOTIDE SEQUENCE [LARGE SCALE GENOMIC DNA]</scope>
    <source>
        <strain evidence="1 2">AS2.3</strain>
    </source>
</reference>
<dbReference type="AlphaFoldDB" id="A0A7Y9FTP8"/>
<reference evidence="1 2" key="1">
    <citation type="submission" date="2020-07" db="EMBL/GenBank/DDBJ databases">
        <authorList>
            <person name="Partida-Martinez L."/>
            <person name="Huntemann M."/>
            <person name="Clum A."/>
            <person name="Wang J."/>
            <person name="Palaniappan K."/>
            <person name="Ritter S."/>
            <person name="Chen I.-M."/>
            <person name="Stamatis D."/>
            <person name="Reddy T."/>
            <person name="O'Malley R."/>
            <person name="Daum C."/>
            <person name="Shapiro N."/>
            <person name="Ivanova N."/>
            <person name="Kyrpides N."/>
            <person name="Woyke T."/>
        </authorList>
    </citation>
    <scope>NUCLEOTIDE SEQUENCE [LARGE SCALE GENOMIC DNA]</scope>
    <source>
        <strain evidence="1 2">AS2.3</strain>
    </source>
</reference>
<dbReference type="RefSeq" id="WP_179510423.1">
    <property type="nucleotide sequence ID" value="NZ_JACCBY010000008.1"/>
</dbReference>
<evidence type="ECO:0000313" key="1">
    <source>
        <dbReference type="EMBL" id="NYD92026.1"/>
    </source>
</evidence>
<protein>
    <submittedName>
        <fullName evidence="1">Uncharacterized protein</fullName>
    </submittedName>
</protein>
<accession>A0A7Y9FTP8</accession>
<proteinExistence type="predicted"/>
<name>A0A7Y9FTP8_9SPHN</name>
<dbReference type="Proteomes" id="UP000517753">
    <property type="component" value="Unassembled WGS sequence"/>
</dbReference>
<comment type="caution">
    <text evidence="1">The sequence shown here is derived from an EMBL/GenBank/DDBJ whole genome shotgun (WGS) entry which is preliminary data.</text>
</comment>
<evidence type="ECO:0000313" key="2">
    <source>
        <dbReference type="Proteomes" id="UP000517753"/>
    </source>
</evidence>
<sequence length="91" mass="9237">MTHDQGGPYPIVPTPAADAHGEAAILLVESLIHGLVARAVLSRDEAVELVAVAIDARIEIAADRGEGEDPHDPALALLSAIRASLAIGTGG</sequence>
<organism evidence="1 2">
    <name type="scientific">Sphingomonas melonis</name>
    <dbReference type="NCBI Taxonomy" id="152682"/>
    <lineage>
        <taxon>Bacteria</taxon>
        <taxon>Pseudomonadati</taxon>
        <taxon>Pseudomonadota</taxon>
        <taxon>Alphaproteobacteria</taxon>
        <taxon>Sphingomonadales</taxon>
        <taxon>Sphingomonadaceae</taxon>
        <taxon>Sphingomonas</taxon>
    </lineage>
</organism>